<gene>
    <name evidence="1" type="ORF">H9661_08625</name>
</gene>
<comment type="caution">
    <text evidence="1">The sequence shown here is derived from an EMBL/GenBank/DDBJ whole genome shotgun (WGS) entry which is preliminary data.</text>
</comment>
<sequence>MNEELASYKMSAMEEEKWNSFKKEIIDDCKKINIPDKLFNYVDDNLESKYYQHSCGYSEKKGYFKIDFGDRGSFVVDILEKDYEEARFAFLERILWSVSVEYECINRKKFEKKWNYKVDYDGRKHFFEYTIRSLNVIFPYKKLEEYISSFCEHMNRWFYIKHWDFNKENMEFEEISDSEEHSFKGLIRATLNNKKQITELDFGNKGKNSKIIIDGLVDKILEFDRCFAIKVKFEENNDKHINKDTKMDNILIYNYDGEFLWDVQSLTKCQDSFAQNIMVKDNNGYLRVNTSMGKNFCIDVNSKAVLEGTMTK</sequence>
<reference evidence="1 2" key="1">
    <citation type="submission" date="2020-08" db="EMBL/GenBank/DDBJ databases">
        <title>A Genomic Blueprint of the Chicken Gut Microbiome.</title>
        <authorList>
            <person name="Gilroy R."/>
            <person name="Ravi A."/>
            <person name="Getino M."/>
            <person name="Pursley I."/>
            <person name="Horton D.L."/>
            <person name="Alikhan N.-F."/>
            <person name="Baker D."/>
            <person name="Gharbi K."/>
            <person name="Hall N."/>
            <person name="Watson M."/>
            <person name="Adriaenssens E.M."/>
            <person name="Foster-Nyarko E."/>
            <person name="Jarju S."/>
            <person name="Secka A."/>
            <person name="Antonio M."/>
            <person name="Oren A."/>
            <person name="Chaudhuri R."/>
            <person name="La Ragione R.M."/>
            <person name="Hildebrand F."/>
            <person name="Pallen M.J."/>
        </authorList>
    </citation>
    <scope>NUCLEOTIDE SEQUENCE [LARGE SCALE GENOMIC DNA]</scope>
    <source>
        <strain evidence="1 2">Sa3CVN1</strain>
    </source>
</reference>
<name>A0ABR8PTB2_9CLOT</name>
<dbReference type="EMBL" id="JACSRA010000011">
    <property type="protein sequence ID" value="MBD7911418.1"/>
    <property type="molecule type" value="Genomic_DNA"/>
</dbReference>
<dbReference type="RefSeq" id="WP_143317862.1">
    <property type="nucleotide sequence ID" value="NZ_JACSRA010000011.1"/>
</dbReference>
<evidence type="ECO:0000313" key="1">
    <source>
        <dbReference type="EMBL" id="MBD7911418.1"/>
    </source>
</evidence>
<dbReference type="Proteomes" id="UP000627781">
    <property type="component" value="Unassembled WGS sequence"/>
</dbReference>
<keyword evidence="2" id="KW-1185">Reference proteome</keyword>
<organism evidence="1 2">
    <name type="scientific">Clostridium cibarium</name>
    <dbReference type="NCBI Taxonomy" id="2762247"/>
    <lineage>
        <taxon>Bacteria</taxon>
        <taxon>Bacillati</taxon>
        <taxon>Bacillota</taxon>
        <taxon>Clostridia</taxon>
        <taxon>Eubacteriales</taxon>
        <taxon>Clostridiaceae</taxon>
        <taxon>Clostridium</taxon>
    </lineage>
</organism>
<evidence type="ECO:0000313" key="2">
    <source>
        <dbReference type="Proteomes" id="UP000627781"/>
    </source>
</evidence>
<protein>
    <submittedName>
        <fullName evidence="1">Uncharacterized protein</fullName>
    </submittedName>
</protein>
<accession>A0ABR8PTB2</accession>
<proteinExistence type="predicted"/>